<evidence type="ECO:0000313" key="9">
    <source>
        <dbReference type="EMBL" id="QIK72133.1"/>
    </source>
</evidence>
<keyword evidence="2 7" id="KW-0813">Transport</keyword>
<dbReference type="Gene3D" id="1.10.3720.10">
    <property type="entry name" value="MetI-like"/>
    <property type="match status" value="1"/>
</dbReference>
<keyword evidence="10" id="KW-1185">Reference proteome</keyword>
<feature type="transmembrane region" description="Helical" evidence="7">
    <location>
        <begin position="107"/>
        <end position="131"/>
    </location>
</feature>
<organism evidence="9 10">
    <name type="scientific">Propioniciclava coleopterorum</name>
    <dbReference type="NCBI Taxonomy" id="2714937"/>
    <lineage>
        <taxon>Bacteria</taxon>
        <taxon>Bacillati</taxon>
        <taxon>Actinomycetota</taxon>
        <taxon>Actinomycetes</taxon>
        <taxon>Propionibacteriales</taxon>
        <taxon>Propionibacteriaceae</taxon>
        <taxon>Propioniciclava</taxon>
    </lineage>
</organism>
<dbReference type="RefSeq" id="WP_166233196.1">
    <property type="nucleotide sequence ID" value="NZ_CP049865.1"/>
</dbReference>
<keyword evidence="3" id="KW-1003">Cell membrane</keyword>
<dbReference type="PROSITE" id="PS50928">
    <property type="entry name" value="ABC_TM1"/>
    <property type="match status" value="1"/>
</dbReference>
<dbReference type="InterPro" id="IPR000515">
    <property type="entry name" value="MetI-like"/>
</dbReference>
<feature type="domain" description="ABC transmembrane type-1" evidence="8">
    <location>
        <begin position="72"/>
        <end position="261"/>
    </location>
</feature>
<dbReference type="GO" id="GO:0055085">
    <property type="term" value="P:transmembrane transport"/>
    <property type="evidence" value="ECO:0007669"/>
    <property type="project" value="InterPro"/>
</dbReference>
<feature type="transmembrane region" description="Helical" evidence="7">
    <location>
        <begin position="195"/>
        <end position="215"/>
    </location>
</feature>
<keyword evidence="6 7" id="KW-0472">Membrane</keyword>
<comment type="subcellular location">
    <subcellularLocation>
        <location evidence="1 7">Cell membrane</location>
        <topology evidence="1 7">Multi-pass membrane protein</topology>
    </subcellularLocation>
</comment>
<evidence type="ECO:0000256" key="2">
    <source>
        <dbReference type="ARBA" id="ARBA00022448"/>
    </source>
</evidence>
<evidence type="ECO:0000256" key="7">
    <source>
        <dbReference type="RuleBase" id="RU363032"/>
    </source>
</evidence>
<sequence length="275" mass="30099">MKPRRSGQVAAYVAASLLAALFLLPFYIIVRNAFSTQQAIVSPRWRWWPDAVDGSTLASVLGNPNLGIVPALVNSAVVSVAQTALTVVISLMAGYALARWRTRASKVVLGLTVFTLMVPAMVTFIPTFVMVSSLGWISSYRGLVVPVIFSAFATFMFRQGFLDFPRELEEAAAIDGANTWTTFWRIVVPNAMGTVAAVGTITFIGAWNAFLWPLLIAQDPQMRTIQVVLSQFMTSQGTRYPEMFTGALIGIVPALLVFVFLQRWLVQGVEQSGLK</sequence>
<keyword evidence="4 7" id="KW-0812">Transmembrane</keyword>
<protein>
    <submittedName>
        <fullName evidence="9">Carbohydrate ABC transporter permease</fullName>
    </submittedName>
</protein>
<dbReference type="Proteomes" id="UP000501058">
    <property type="component" value="Chromosome"/>
</dbReference>
<feature type="transmembrane region" description="Helical" evidence="7">
    <location>
        <begin position="137"/>
        <end position="157"/>
    </location>
</feature>
<dbReference type="PANTHER" id="PTHR43744:SF12">
    <property type="entry name" value="ABC TRANSPORTER PERMEASE PROTEIN MG189-RELATED"/>
    <property type="match status" value="1"/>
</dbReference>
<evidence type="ECO:0000256" key="6">
    <source>
        <dbReference type="ARBA" id="ARBA00023136"/>
    </source>
</evidence>
<name>A0A6G7Y5S6_9ACTN</name>
<dbReference type="CDD" id="cd06261">
    <property type="entry name" value="TM_PBP2"/>
    <property type="match status" value="1"/>
</dbReference>
<evidence type="ECO:0000256" key="3">
    <source>
        <dbReference type="ARBA" id="ARBA00022475"/>
    </source>
</evidence>
<feature type="transmembrane region" description="Helical" evidence="7">
    <location>
        <begin position="71"/>
        <end position="95"/>
    </location>
</feature>
<evidence type="ECO:0000259" key="8">
    <source>
        <dbReference type="PROSITE" id="PS50928"/>
    </source>
</evidence>
<dbReference type="PANTHER" id="PTHR43744">
    <property type="entry name" value="ABC TRANSPORTER PERMEASE PROTEIN MG189-RELATED-RELATED"/>
    <property type="match status" value="1"/>
</dbReference>
<proteinExistence type="inferred from homology"/>
<evidence type="ECO:0000256" key="1">
    <source>
        <dbReference type="ARBA" id="ARBA00004651"/>
    </source>
</evidence>
<dbReference type="Pfam" id="PF00528">
    <property type="entry name" value="BPD_transp_1"/>
    <property type="match status" value="1"/>
</dbReference>
<dbReference type="KEGG" id="prv:G7070_07425"/>
<feature type="transmembrane region" description="Helical" evidence="7">
    <location>
        <begin position="243"/>
        <end position="266"/>
    </location>
</feature>
<accession>A0A6G7Y5S6</accession>
<dbReference type="GO" id="GO:0005886">
    <property type="term" value="C:plasma membrane"/>
    <property type="evidence" value="ECO:0007669"/>
    <property type="project" value="UniProtKB-SubCell"/>
</dbReference>
<dbReference type="InterPro" id="IPR035906">
    <property type="entry name" value="MetI-like_sf"/>
</dbReference>
<dbReference type="AlphaFoldDB" id="A0A6G7Y5S6"/>
<evidence type="ECO:0000313" key="10">
    <source>
        <dbReference type="Proteomes" id="UP000501058"/>
    </source>
</evidence>
<dbReference type="EMBL" id="CP049865">
    <property type="protein sequence ID" value="QIK72133.1"/>
    <property type="molecule type" value="Genomic_DNA"/>
</dbReference>
<evidence type="ECO:0000256" key="5">
    <source>
        <dbReference type="ARBA" id="ARBA00022989"/>
    </source>
</evidence>
<evidence type="ECO:0000256" key="4">
    <source>
        <dbReference type="ARBA" id="ARBA00022692"/>
    </source>
</evidence>
<keyword evidence="5 7" id="KW-1133">Transmembrane helix</keyword>
<feature type="transmembrane region" description="Helical" evidence="7">
    <location>
        <begin position="9"/>
        <end position="30"/>
    </location>
</feature>
<comment type="similarity">
    <text evidence="7">Belongs to the binding-protein-dependent transport system permease family.</text>
</comment>
<reference evidence="9 10" key="1">
    <citation type="submission" date="2020-03" db="EMBL/GenBank/DDBJ databases">
        <title>Propioniciclava sp. nov., isolated from Hydrophilus acuminatus.</title>
        <authorList>
            <person name="Hyun D.-W."/>
            <person name="Bae J.-W."/>
        </authorList>
    </citation>
    <scope>NUCLEOTIDE SEQUENCE [LARGE SCALE GENOMIC DNA]</scope>
    <source>
        <strain evidence="9 10">HDW11</strain>
    </source>
</reference>
<dbReference type="SUPFAM" id="SSF161098">
    <property type="entry name" value="MetI-like"/>
    <property type="match status" value="1"/>
</dbReference>
<gene>
    <name evidence="9" type="ORF">G7070_07425</name>
</gene>